<proteinExistence type="predicted"/>
<feature type="region of interest" description="Disordered" evidence="1">
    <location>
        <begin position="1"/>
        <end position="69"/>
    </location>
</feature>
<evidence type="ECO:0000313" key="2">
    <source>
        <dbReference type="EMBL" id="KMU86731.1"/>
    </source>
</evidence>
<dbReference type="Proteomes" id="UP000054563">
    <property type="component" value="Unassembled WGS sequence"/>
</dbReference>
<feature type="region of interest" description="Disordered" evidence="1">
    <location>
        <begin position="102"/>
        <end position="128"/>
    </location>
</feature>
<name>A0A0J8RQ31_COCIT</name>
<dbReference type="OrthoDB" id="5338195at2759"/>
<organism evidence="2 3">
    <name type="scientific">Coccidioides immitis H538.4</name>
    <dbReference type="NCBI Taxonomy" id="396776"/>
    <lineage>
        <taxon>Eukaryota</taxon>
        <taxon>Fungi</taxon>
        <taxon>Dikarya</taxon>
        <taxon>Ascomycota</taxon>
        <taxon>Pezizomycotina</taxon>
        <taxon>Eurotiomycetes</taxon>
        <taxon>Eurotiomycetidae</taxon>
        <taxon>Onygenales</taxon>
        <taxon>Onygenaceae</taxon>
        <taxon>Coccidioides</taxon>
    </lineage>
</organism>
<accession>A0A0J8RQ31</accession>
<reference evidence="3" key="1">
    <citation type="journal article" date="2010" name="Genome Res.">
        <title>Population genomic sequencing of Coccidioides fungi reveals recent hybridization and transposon control.</title>
        <authorList>
            <person name="Neafsey D.E."/>
            <person name="Barker B.M."/>
            <person name="Sharpton T.J."/>
            <person name="Stajich J.E."/>
            <person name="Park D.J."/>
            <person name="Whiston E."/>
            <person name="Hung C.-Y."/>
            <person name="McMahan C."/>
            <person name="White J."/>
            <person name="Sykes S."/>
            <person name="Heiman D."/>
            <person name="Young S."/>
            <person name="Zeng Q."/>
            <person name="Abouelleil A."/>
            <person name="Aftuck L."/>
            <person name="Bessette D."/>
            <person name="Brown A."/>
            <person name="FitzGerald M."/>
            <person name="Lui A."/>
            <person name="Macdonald J.P."/>
            <person name="Priest M."/>
            <person name="Orbach M.J."/>
            <person name="Galgiani J.N."/>
            <person name="Kirkland T.N."/>
            <person name="Cole G.T."/>
            <person name="Birren B.W."/>
            <person name="Henn M.R."/>
            <person name="Taylor J.W."/>
            <person name="Rounsley S.D."/>
        </authorList>
    </citation>
    <scope>NUCLEOTIDE SEQUENCE [LARGE SCALE GENOMIC DNA]</scope>
    <source>
        <strain evidence="3">H538.4</strain>
    </source>
</reference>
<evidence type="ECO:0000313" key="3">
    <source>
        <dbReference type="Proteomes" id="UP000054563"/>
    </source>
</evidence>
<dbReference type="AlphaFoldDB" id="A0A0J8RQ31"/>
<sequence>MSGPCDEMAEKRKLRAPPTTRTRKSDATTPQRQVPAKRKASATPAPKLPEAVEEEPLPTKIKEGNPLPTLAKRCGRCRSSTVADKMAPRVYFRKILDKAVQKERPAAARNSKSSEGIHDQIGPVYNCD</sequence>
<dbReference type="EMBL" id="DS016994">
    <property type="protein sequence ID" value="KMU86731.1"/>
    <property type="molecule type" value="Genomic_DNA"/>
</dbReference>
<evidence type="ECO:0000256" key="1">
    <source>
        <dbReference type="SAM" id="MobiDB-lite"/>
    </source>
</evidence>
<gene>
    <name evidence="2" type="ORF">CIHG_04521</name>
</gene>
<protein>
    <submittedName>
        <fullName evidence="2">Uncharacterized protein</fullName>
    </submittedName>
</protein>
<dbReference type="VEuPathDB" id="FungiDB:CIHG_04521"/>